<protein>
    <submittedName>
        <fullName evidence="2">Uncharacterized protein</fullName>
    </submittedName>
</protein>
<reference evidence="2 3" key="1">
    <citation type="submission" date="2020-03" db="EMBL/GenBank/DDBJ databases">
        <title>Whole genome shotgun sequence of Phytohabitans suffuscus NBRC 105367.</title>
        <authorList>
            <person name="Komaki H."/>
            <person name="Tamura T."/>
        </authorList>
    </citation>
    <scope>NUCLEOTIDE SEQUENCE [LARGE SCALE GENOMIC DNA]</scope>
    <source>
        <strain evidence="2 3">NBRC 105367</strain>
    </source>
</reference>
<evidence type="ECO:0000313" key="2">
    <source>
        <dbReference type="EMBL" id="BCB85608.1"/>
    </source>
</evidence>
<evidence type="ECO:0000313" key="3">
    <source>
        <dbReference type="Proteomes" id="UP000503011"/>
    </source>
</evidence>
<name>A0A6F8YI19_9ACTN</name>
<keyword evidence="1" id="KW-1133">Transmembrane helix</keyword>
<reference evidence="2 3" key="2">
    <citation type="submission" date="2020-03" db="EMBL/GenBank/DDBJ databases">
        <authorList>
            <person name="Ichikawa N."/>
            <person name="Kimura A."/>
            <person name="Kitahashi Y."/>
            <person name="Uohara A."/>
        </authorList>
    </citation>
    <scope>NUCLEOTIDE SEQUENCE [LARGE SCALE GENOMIC DNA]</scope>
    <source>
        <strain evidence="2 3">NBRC 105367</strain>
    </source>
</reference>
<proteinExistence type="predicted"/>
<evidence type="ECO:0000256" key="1">
    <source>
        <dbReference type="SAM" id="Phobius"/>
    </source>
</evidence>
<feature type="transmembrane region" description="Helical" evidence="1">
    <location>
        <begin position="12"/>
        <end position="34"/>
    </location>
</feature>
<keyword evidence="3" id="KW-1185">Reference proteome</keyword>
<organism evidence="2 3">
    <name type="scientific">Phytohabitans suffuscus</name>
    <dbReference type="NCBI Taxonomy" id="624315"/>
    <lineage>
        <taxon>Bacteria</taxon>
        <taxon>Bacillati</taxon>
        <taxon>Actinomycetota</taxon>
        <taxon>Actinomycetes</taxon>
        <taxon>Micromonosporales</taxon>
        <taxon>Micromonosporaceae</taxon>
    </lineage>
</organism>
<sequence length="169" mass="17779">MDGGVDRTGGRLSLAVISAGAALVLAAGTAWWVAAAPDLDAYPAATPPAVVAPDPVVPEQVDNGSASYLPDFPNTIQRQVGRLDPDMTHVMSIPSVKQAEYLLQYVCLGSGYLSLRVQGTTDGELLHHVNCENILSALQFRARGTEVQIEVHRPGPEPADVGVQVIDVG</sequence>
<dbReference type="RefSeq" id="WP_173157319.1">
    <property type="nucleotide sequence ID" value="NZ_AP022871.1"/>
</dbReference>
<gene>
    <name evidence="2" type="ORF">Psuf_029210</name>
</gene>
<dbReference type="AlphaFoldDB" id="A0A6F8YI19"/>
<keyword evidence="1" id="KW-0812">Transmembrane</keyword>
<dbReference type="Proteomes" id="UP000503011">
    <property type="component" value="Chromosome"/>
</dbReference>
<dbReference type="KEGG" id="psuu:Psuf_029210"/>
<accession>A0A6F8YI19</accession>
<keyword evidence="1" id="KW-0472">Membrane</keyword>
<dbReference type="EMBL" id="AP022871">
    <property type="protein sequence ID" value="BCB85608.1"/>
    <property type="molecule type" value="Genomic_DNA"/>
</dbReference>